<evidence type="ECO:0000313" key="1">
    <source>
        <dbReference type="EMBL" id="KAL1489824.1"/>
    </source>
</evidence>
<accession>A0ABD1E5D2</accession>
<reference evidence="1 2" key="1">
    <citation type="submission" date="2024-05" db="EMBL/GenBank/DDBJ databases">
        <title>Genetic variation in Jamaican populations of the coffee berry borer (Hypothenemus hampei).</title>
        <authorList>
            <person name="Errbii M."/>
            <person name="Myrie A."/>
        </authorList>
    </citation>
    <scope>NUCLEOTIDE SEQUENCE [LARGE SCALE GENOMIC DNA]</scope>
    <source>
        <strain evidence="1">JA-Hopewell-2020-01-JO</strain>
        <tissue evidence="1">Whole body</tissue>
    </source>
</reference>
<gene>
    <name evidence="1" type="ORF">ABEB36_013756</name>
</gene>
<name>A0ABD1E5D2_HYPHA</name>
<sequence length="203" mass="23131">MMQPRFRTAFCLVCGLQEHEIGRLHCFPSVQDRIGNEITEEVEEVLAHPQQSSKYGILPNIAEQITDAVMTGTGKCPECANSLLGSPEEPHNIFIQNKEFSITTHRLTYPSVELVVAIGQAATIIENFLEVSPQIKNLSAVLTSRLMNNVPFQFIKCEHKNYLVQEILKATINISIPWWCKRKNRGLRDKTDQKKKIKKFKHS</sequence>
<comment type="caution">
    <text evidence="1">The sequence shown here is derived from an EMBL/GenBank/DDBJ whole genome shotgun (WGS) entry which is preliminary data.</text>
</comment>
<protein>
    <submittedName>
        <fullName evidence="1">Uncharacterized protein</fullName>
    </submittedName>
</protein>
<dbReference type="Proteomes" id="UP001566132">
    <property type="component" value="Unassembled WGS sequence"/>
</dbReference>
<organism evidence="1 2">
    <name type="scientific">Hypothenemus hampei</name>
    <name type="common">Coffee berry borer</name>
    <dbReference type="NCBI Taxonomy" id="57062"/>
    <lineage>
        <taxon>Eukaryota</taxon>
        <taxon>Metazoa</taxon>
        <taxon>Ecdysozoa</taxon>
        <taxon>Arthropoda</taxon>
        <taxon>Hexapoda</taxon>
        <taxon>Insecta</taxon>
        <taxon>Pterygota</taxon>
        <taxon>Neoptera</taxon>
        <taxon>Endopterygota</taxon>
        <taxon>Coleoptera</taxon>
        <taxon>Polyphaga</taxon>
        <taxon>Cucujiformia</taxon>
        <taxon>Curculionidae</taxon>
        <taxon>Scolytinae</taxon>
        <taxon>Hypothenemus</taxon>
    </lineage>
</organism>
<dbReference type="EMBL" id="JBDJPC010000011">
    <property type="protein sequence ID" value="KAL1489824.1"/>
    <property type="molecule type" value="Genomic_DNA"/>
</dbReference>
<proteinExistence type="predicted"/>
<keyword evidence="2" id="KW-1185">Reference proteome</keyword>
<dbReference type="AlphaFoldDB" id="A0ABD1E5D2"/>
<evidence type="ECO:0000313" key="2">
    <source>
        <dbReference type="Proteomes" id="UP001566132"/>
    </source>
</evidence>